<reference evidence="2 3" key="1">
    <citation type="submission" date="2019-05" db="EMBL/GenBank/DDBJ databases">
        <title>Another draft genome of Portunus trituberculatus and its Hox gene families provides insights of decapod evolution.</title>
        <authorList>
            <person name="Jeong J.-H."/>
            <person name="Song I."/>
            <person name="Kim S."/>
            <person name="Choi T."/>
            <person name="Kim D."/>
            <person name="Ryu S."/>
            <person name="Kim W."/>
        </authorList>
    </citation>
    <scope>NUCLEOTIDE SEQUENCE [LARGE SCALE GENOMIC DNA]</scope>
    <source>
        <tissue evidence="2">Muscle</tissue>
    </source>
</reference>
<dbReference type="AlphaFoldDB" id="A0A5B7GSQ4"/>
<name>A0A5B7GSQ4_PORTR</name>
<feature type="compositionally biased region" description="Low complexity" evidence="1">
    <location>
        <begin position="77"/>
        <end position="101"/>
    </location>
</feature>
<keyword evidence="3" id="KW-1185">Reference proteome</keyword>
<feature type="region of interest" description="Disordered" evidence="1">
    <location>
        <begin position="77"/>
        <end position="112"/>
    </location>
</feature>
<sequence length="112" mass="11832">MVHTGRLLPLACKEHVAAGGAMEKCGEVFPAEATKHRKAHHNLGLSSLLSPVPSLPEHLSKYSEPSSASLFAITSFPNSASQTPTSPTSLSPMPSRSSRQSHQFAGRGSLMP</sequence>
<evidence type="ECO:0000313" key="2">
    <source>
        <dbReference type="EMBL" id="MPC60028.1"/>
    </source>
</evidence>
<organism evidence="2 3">
    <name type="scientific">Portunus trituberculatus</name>
    <name type="common">Swimming crab</name>
    <name type="synonym">Neptunus trituberculatus</name>
    <dbReference type="NCBI Taxonomy" id="210409"/>
    <lineage>
        <taxon>Eukaryota</taxon>
        <taxon>Metazoa</taxon>
        <taxon>Ecdysozoa</taxon>
        <taxon>Arthropoda</taxon>
        <taxon>Crustacea</taxon>
        <taxon>Multicrustacea</taxon>
        <taxon>Malacostraca</taxon>
        <taxon>Eumalacostraca</taxon>
        <taxon>Eucarida</taxon>
        <taxon>Decapoda</taxon>
        <taxon>Pleocyemata</taxon>
        <taxon>Brachyura</taxon>
        <taxon>Eubrachyura</taxon>
        <taxon>Portunoidea</taxon>
        <taxon>Portunidae</taxon>
        <taxon>Portuninae</taxon>
        <taxon>Portunus</taxon>
    </lineage>
</organism>
<proteinExistence type="predicted"/>
<comment type="caution">
    <text evidence="2">The sequence shown here is derived from an EMBL/GenBank/DDBJ whole genome shotgun (WGS) entry which is preliminary data.</text>
</comment>
<accession>A0A5B7GSQ4</accession>
<evidence type="ECO:0000256" key="1">
    <source>
        <dbReference type="SAM" id="MobiDB-lite"/>
    </source>
</evidence>
<dbReference type="EMBL" id="VSRR010017099">
    <property type="protein sequence ID" value="MPC60028.1"/>
    <property type="molecule type" value="Genomic_DNA"/>
</dbReference>
<protein>
    <submittedName>
        <fullName evidence="2">Uncharacterized protein</fullName>
    </submittedName>
</protein>
<evidence type="ECO:0000313" key="3">
    <source>
        <dbReference type="Proteomes" id="UP000324222"/>
    </source>
</evidence>
<gene>
    <name evidence="2" type="ORF">E2C01_054062</name>
</gene>
<dbReference type="Proteomes" id="UP000324222">
    <property type="component" value="Unassembled WGS sequence"/>
</dbReference>